<protein>
    <submittedName>
        <fullName evidence="2">Uncharacterized protein</fullName>
    </submittedName>
</protein>
<feature type="compositionally biased region" description="Low complexity" evidence="1">
    <location>
        <begin position="117"/>
        <end position="135"/>
    </location>
</feature>
<name>A0AAN7BBT7_9PEZI</name>
<dbReference type="AlphaFoldDB" id="A0AAN7BBT7"/>
<keyword evidence="3" id="KW-1185">Reference proteome</keyword>
<gene>
    <name evidence="2" type="ORF">QBC37DRAFT_26600</name>
</gene>
<proteinExistence type="predicted"/>
<evidence type="ECO:0000313" key="3">
    <source>
        <dbReference type="Proteomes" id="UP001301769"/>
    </source>
</evidence>
<dbReference type="EMBL" id="MU858056">
    <property type="protein sequence ID" value="KAK4218004.1"/>
    <property type="molecule type" value="Genomic_DNA"/>
</dbReference>
<feature type="compositionally biased region" description="Basic and acidic residues" evidence="1">
    <location>
        <begin position="278"/>
        <end position="297"/>
    </location>
</feature>
<accession>A0AAN7BBT7</accession>
<dbReference type="Proteomes" id="UP001301769">
    <property type="component" value="Unassembled WGS sequence"/>
</dbReference>
<feature type="region of interest" description="Disordered" evidence="1">
    <location>
        <begin position="109"/>
        <end position="363"/>
    </location>
</feature>
<evidence type="ECO:0000256" key="1">
    <source>
        <dbReference type="SAM" id="MobiDB-lite"/>
    </source>
</evidence>
<organism evidence="2 3">
    <name type="scientific">Rhypophila decipiens</name>
    <dbReference type="NCBI Taxonomy" id="261697"/>
    <lineage>
        <taxon>Eukaryota</taxon>
        <taxon>Fungi</taxon>
        <taxon>Dikarya</taxon>
        <taxon>Ascomycota</taxon>
        <taxon>Pezizomycotina</taxon>
        <taxon>Sordariomycetes</taxon>
        <taxon>Sordariomycetidae</taxon>
        <taxon>Sordariales</taxon>
        <taxon>Naviculisporaceae</taxon>
        <taxon>Rhypophila</taxon>
    </lineage>
</organism>
<reference evidence="2" key="2">
    <citation type="submission" date="2023-05" db="EMBL/GenBank/DDBJ databases">
        <authorList>
            <consortium name="Lawrence Berkeley National Laboratory"/>
            <person name="Steindorff A."/>
            <person name="Hensen N."/>
            <person name="Bonometti L."/>
            <person name="Westerberg I."/>
            <person name="Brannstrom I.O."/>
            <person name="Guillou S."/>
            <person name="Cros-Aarteil S."/>
            <person name="Calhoun S."/>
            <person name="Haridas S."/>
            <person name="Kuo A."/>
            <person name="Mondo S."/>
            <person name="Pangilinan J."/>
            <person name="Riley R."/>
            <person name="Labutti K."/>
            <person name="Andreopoulos B."/>
            <person name="Lipzen A."/>
            <person name="Chen C."/>
            <person name="Yanf M."/>
            <person name="Daum C."/>
            <person name="Ng V."/>
            <person name="Clum A."/>
            <person name="Ohm R."/>
            <person name="Martin F."/>
            <person name="Silar P."/>
            <person name="Natvig D."/>
            <person name="Lalanne C."/>
            <person name="Gautier V."/>
            <person name="Ament-Velasquez S.L."/>
            <person name="Kruys A."/>
            <person name="Hutchinson M.I."/>
            <person name="Powell A.J."/>
            <person name="Barry K."/>
            <person name="Miller A.N."/>
            <person name="Grigoriev I.V."/>
            <person name="Debuchy R."/>
            <person name="Gladieux P."/>
            <person name="Thoren M.H."/>
            <person name="Johannesson H."/>
        </authorList>
    </citation>
    <scope>NUCLEOTIDE SEQUENCE</scope>
    <source>
        <strain evidence="2">PSN293</strain>
    </source>
</reference>
<feature type="compositionally biased region" description="Pro residues" evidence="1">
    <location>
        <begin position="207"/>
        <end position="216"/>
    </location>
</feature>
<comment type="caution">
    <text evidence="2">The sequence shown here is derived from an EMBL/GenBank/DDBJ whole genome shotgun (WGS) entry which is preliminary data.</text>
</comment>
<feature type="compositionally biased region" description="Pro residues" evidence="1">
    <location>
        <begin position="317"/>
        <end position="329"/>
    </location>
</feature>
<sequence>MESSFSDEEKRFVLAEMVKYSHIDVNTLVDFIKYHEVQPDWMSFHLPRGRNMKQCIHAAEVMFNAHVPPPTISPLKRRSIGDISEHAPKRQAIASPGEMSPYLIPRAANAHPGAASQQQQYQHHHQQQQQQQQQQPINIQPRPNGYPSSNQPPPMPAAAVAPTARRRGRPPKAESSRQNNQIRIMPYQPITPAPLAPSPRAATAPTAPQPHSPGPGPLSLYQISPGGSLSDPKLKRKGHQEGSDQYLPPESVPRAAQRSTPSNEDVGYHRHQAPASESEYHTEWREAARSHREDQLRRSSGPILLEPPLTPHSNPGLHPPLSPHPPPSPHHSTLGMGHQAREASTTTEIQRTQRESHSAVTSA</sequence>
<evidence type="ECO:0000313" key="2">
    <source>
        <dbReference type="EMBL" id="KAK4218004.1"/>
    </source>
</evidence>
<reference evidence="2" key="1">
    <citation type="journal article" date="2023" name="Mol. Phylogenet. Evol.">
        <title>Genome-scale phylogeny and comparative genomics of the fungal order Sordariales.</title>
        <authorList>
            <person name="Hensen N."/>
            <person name="Bonometti L."/>
            <person name="Westerberg I."/>
            <person name="Brannstrom I.O."/>
            <person name="Guillou S."/>
            <person name="Cros-Aarteil S."/>
            <person name="Calhoun S."/>
            <person name="Haridas S."/>
            <person name="Kuo A."/>
            <person name="Mondo S."/>
            <person name="Pangilinan J."/>
            <person name="Riley R."/>
            <person name="LaButti K."/>
            <person name="Andreopoulos B."/>
            <person name="Lipzen A."/>
            <person name="Chen C."/>
            <person name="Yan M."/>
            <person name="Daum C."/>
            <person name="Ng V."/>
            <person name="Clum A."/>
            <person name="Steindorff A."/>
            <person name="Ohm R.A."/>
            <person name="Martin F."/>
            <person name="Silar P."/>
            <person name="Natvig D.O."/>
            <person name="Lalanne C."/>
            <person name="Gautier V."/>
            <person name="Ament-Velasquez S.L."/>
            <person name="Kruys A."/>
            <person name="Hutchinson M.I."/>
            <person name="Powell A.J."/>
            <person name="Barry K."/>
            <person name="Miller A.N."/>
            <person name="Grigoriev I.V."/>
            <person name="Debuchy R."/>
            <person name="Gladieux P."/>
            <person name="Hiltunen Thoren M."/>
            <person name="Johannesson H."/>
        </authorList>
    </citation>
    <scope>NUCLEOTIDE SEQUENCE</scope>
    <source>
        <strain evidence="2">PSN293</strain>
    </source>
</reference>